<organism evidence="1 2">
    <name type="scientific">Sphingomonas cynarae</name>
    <dbReference type="NCBI Taxonomy" id="930197"/>
    <lineage>
        <taxon>Bacteria</taxon>
        <taxon>Pseudomonadati</taxon>
        <taxon>Pseudomonadota</taxon>
        <taxon>Alphaproteobacteria</taxon>
        <taxon>Sphingomonadales</taxon>
        <taxon>Sphingomonadaceae</taxon>
        <taxon>Sphingomonas</taxon>
    </lineage>
</organism>
<name>A0ABP7DXG1_9SPHN</name>
<proteinExistence type="predicted"/>
<dbReference type="EMBL" id="BAABBF010000003">
    <property type="protein sequence ID" value="GAA3709335.1"/>
    <property type="molecule type" value="Genomic_DNA"/>
</dbReference>
<evidence type="ECO:0000313" key="1">
    <source>
        <dbReference type="EMBL" id="GAA3709335.1"/>
    </source>
</evidence>
<comment type="caution">
    <text evidence="1">The sequence shown here is derived from an EMBL/GenBank/DDBJ whole genome shotgun (WGS) entry which is preliminary data.</text>
</comment>
<protein>
    <submittedName>
        <fullName evidence="1">Uncharacterized protein</fullName>
    </submittedName>
</protein>
<gene>
    <name evidence="1" type="ORF">GCM10022268_18290</name>
</gene>
<keyword evidence="2" id="KW-1185">Reference proteome</keyword>
<dbReference type="Proteomes" id="UP001500523">
    <property type="component" value="Unassembled WGS sequence"/>
</dbReference>
<accession>A0ABP7DXG1</accession>
<sequence>MYSGLTADPEEDVMREPDQSYYQRRAEAELARARQATLNPVVQAHYELAEAYLQKASLAERGESSTS</sequence>
<reference evidence="2" key="1">
    <citation type="journal article" date="2019" name="Int. J. Syst. Evol. Microbiol.">
        <title>The Global Catalogue of Microorganisms (GCM) 10K type strain sequencing project: providing services to taxonomists for standard genome sequencing and annotation.</title>
        <authorList>
            <consortium name="The Broad Institute Genomics Platform"/>
            <consortium name="The Broad Institute Genome Sequencing Center for Infectious Disease"/>
            <person name="Wu L."/>
            <person name="Ma J."/>
        </authorList>
    </citation>
    <scope>NUCLEOTIDE SEQUENCE [LARGE SCALE GENOMIC DNA]</scope>
    <source>
        <strain evidence="2">JCM 17498</strain>
    </source>
</reference>
<evidence type="ECO:0000313" key="2">
    <source>
        <dbReference type="Proteomes" id="UP001500523"/>
    </source>
</evidence>